<proteinExistence type="predicted"/>
<evidence type="ECO:0000313" key="1">
    <source>
        <dbReference type="EMBL" id="RRF87349.1"/>
    </source>
</evidence>
<organism evidence="1 2">
    <name type="scientific">Prevotella intermedia</name>
    <dbReference type="NCBI Taxonomy" id="28131"/>
    <lineage>
        <taxon>Bacteria</taxon>
        <taxon>Pseudomonadati</taxon>
        <taxon>Bacteroidota</taxon>
        <taxon>Bacteroidia</taxon>
        <taxon>Bacteroidales</taxon>
        <taxon>Prevotellaceae</taxon>
        <taxon>Prevotella</taxon>
    </lineage>
</organism>
<dbReference type="Proteomes" id="UP000283868">
    <property type="component" value="Unassembled WGS sequence"/>
</dbReference>
<gene>
    <name evidence="1" type="ORF">D2S45_05750</name>
</gene>
<dbReference type="EMBL" id="QXEN01000007">
    <property type="protein sequence ID" value="RRF87349.1"/>
    <property type="molecule type" value="Genomic_DNA"/>
</dbReference>
<dbReference type="Pfam" id="PF08843">
    <property type="entry name" value="AbiEii"/>
    <property type="match status" value="1"/>
</dbReference>
<dbReference type="AlphaFoldDB" id="A0A3R7X9I4"/>
<keyword evidence="1" id="KW-0808">Transferase</keyword>
<protein>
    <submittedName>
        <fullName evidence="1">Nucleotidyl transferase AbiEii/AbiGii toxin family protein</fullName>
    </submittedName>
</protein>
<sequence length="351" mass="41478">MSIWQDKTIEERIAIVQNTALRTNIEDLAIEKDWWVTITLKALFSMSFSEFLLFKGGTSLSKGKWENIDLRRFSEDIDISLSRSWFTETEEKQKLYPFAKCENNNQLKSLRKALREVIFERLSPELNEQLAKLGAKDYYVENVKTVMQDGVEVPIDTDRDPVVLNVVYPSILDETNEYIQPKVKIEISCMSMDEPFENRALTSLIYDTFNEVDDATQCLIPTVLPIRTFLEKALLLNEEYQKKSPRSERMSRHLYDLERLMDTYSETAINDSELYKSIIEHRKKFYHISSVDYDSDKRENIKIWPTGEIENLFRDDYKAMIESFIYNENPLTFDQLRERILLLEDKFRENA</sequence>
<evidence type="ECO:0000313" key="2">
    <source>
        <dbReference type="Proteomes" id="UP000283868"/>
    </source>
</evidence>
<keyword evidence="2" id="KW-1185">Reference proteome</keyword>
<dbReference type="RefSeq" id="WP_124139581.1">
    <property type="nucleotide sequence ID" value="NZ_QXEM01000006.1"/>
</dbReference>
<dbReference type="Gene3D" id="3.10.450.620">
    <property type="entry name" value="JHP933, nucleotidyltransferase-like core domain"/>
    <property type="match status" value="1"/>
</dbReference>
<comment type="caution">
    <text evidence="1">The sequence shown here is derived from an EMBL/GenBank/DDBJ whole genome shotgun (WGS) entry which is preliminary data.</text>
</comment>
<dbReference type="GO" id="GO:0016740">
    <property type="term" value="F:transferase activity"/>
    <property type="evidence" value="ECO:0007669"/>
    <property type="project" value="UniProtKB-KW"/>
</dbReference>
<reference evidence="1 2" key="1">
    <citation type="submission" date="2018-08" db="EMBL/GenBank/DDBJ databases">
        <title>Comparative analysis of Prevotella intermedia strains.</title>
        <authorList>
            <person name="Moon J.-H."/>
            <person name="Lee J.-H."/>
        </authorList>
    </citation>
    <scope>NUCLEOTIDE SEQUENCE [LARGE SCALE GENOMIC DNA]</scope>
    <source>
        <strain evidence="1 2">ATCC 15033</strain>
    </source>
</reference>
<name>A0A3R7X9I4_PREIN</name>
<dbReference type="InterPro" id="IPR014942">
    <property type="entry name" value="AbiEii"/>
</dbReference>
<accession>A0A3R7X9I4</accession>